<organism evidence="2 3">
    <name type="scientific">Saccharothrix saharensis</name>
    <dbReference type="NCBI Taxonomy" id="571190"/>
    <lineage>
        <taxon>Bacteria</taxon>
        <taxon>Bacillati</taxon>
        <taxon>Actinomycetota</taxon>
        <taxon>Actinomycetes</taxon>
        <taxon>Pseudonocardiales</taxon>
        <taxon>Pseudonocardiaceae</taxon>
        <taxon>Saccharothrix</taxon>
    </lineage>
</organism>
<comment type="caution">
    <text evidence="2">The sequence shown here is derived from an EMBL/GenBank/DDBJ whole genome shotgun (WGS) entry which is preliminary data.</text>
</comment>
<proteinExistence type="predicted"/>
<dbReference type="AlphaFoldDB" id="A0A543JDY2"/>
<dbReference type="Proteomes" id="UP000316628">
    <property type="component" value="Unassembled WGS sequence"/>
</dbReference>
<keyword evidence="1" id="KW-0812">Transmembrane</keyword>
<sequence>MLLVAGLLAVAAAVALWWPRASTEVRRTTATVVEPASCGAADAYDRVELTVGDRKHTAKLDGCGHQRDEVVEVVVPTDTDGELTVQAAASTPVGMPFEVRLTTLLMCLSGLAGGLYAYLLTRRSQPTSSAGAA</sequence>
<evidence type="ECO:0000313" key="3">
    <source>
        <dbReference type="Proteomes" id="UP000316628"/>
    </source>
</evidence>
<accession>A0A543JDY2</accession>
<reference evidence="2 3" key="1">
    <citation type="submission" date="2019-06" db="EMBL/GenBank/DDBJ databases">
        <title>Sequencing the genomes of 1000 actinobacteria strains.</title>
        <authorList>
            <person name="Klenk H.-P."/>
        </authorList>
    </citation>
    <scope>NUCLEOTIDE SEQUENCE [LARGE SCALE GENOMIC DNA]</scope>
    <source>
        <strain evidence="2 3">DSM 45456</strain>
    </source>
</reference>
<evidence type="ECO:0000256" key="1">
    <source>
        <dbReference type="SAM" id="Phobius"/>
    </source>
</evidence>
<feature type="transmembrane region" description="Helical" evidence="1">
    <location>
        <begin position="101"/>
        <end position="119"/>
    </location>
</feature>
<keyword evidence="3" id="KW-1185">Reference proteome</keyword>
<keyword evidence="1" id="KW-0472">Membrane</keyword>
<keyword evidence="1" id="KW-1133">Transmembrane helix</keyword>
<dbReference type="EMBL" id="VFPP01000001">
    <property type="protein sequence ID" value="TQM81001.1"/>
    <property type="molecule type" value="Genomic_DNA"/>
</dbReference>
<name>A0A543JDY2_9PSEU</name>
<gene>
    <name evidence="2" type="ORF">FHX81_3361</name>
</gene>
<protein>
    <submittedName>
        <fullName evidence="2">Uncharacterized protein</fullName>
    </submittedName>
</protein>
<evidence type="ECO:0000313" key="2">
    <source>
        <dbReference type="EMBL" id="TQM81001.1"/>
    </source>
</evidence>